<evidence type="ECO:0000259" key="4">
    <source>
        <dbReference type="Pfam" id="PF02875"/>
    </source>
</evidence>
<dbReference type="Pfam" id="PF08245">
    <property type="entry name" value="Mur_ligase_M"/>
    <property type="match status" value="1"/>
</dbReference>
<dbReference type="RefSeq" id="WP_112093959.1">
    <property type="nucleotide sequence ID" value="NZ_QLOE01000005.1"/>
</dbReference>
<evidence type="ECO:0000313" key="6">
    <source>
        <dbReference type="EMBL" id="RAO78981.1"/>
    </source>
</evidence>
<name>A0A328PCQ4_9EURY</name>
<dbReference type="OrthoDB" id="75177at2157"/>
<evidence type="ECO:0000256" key="1">
    <source>
        <dbReference type="ARBA" id="ARBA00022598"/>
    </source>
</evidence>
<evidence type="ECO:0000256" key="2">
    <source>
        <dbReference type="ARBA" id="ARBA00022741"/>
    </source>
</evidence>
<organism evidence="6 7">
    <name type="scientific">Methanothermobacter tenebrarum</name>
    <dbReference type="NCBI Taxonomy" id="680118"/>
    <lineage>
        <taxon>Archaea</taxon>
        <taxon>Methanobacteriati</taxon>
        <taxon>Methanobacteriota</taxon>
        <taxon>Methanomada group</taxon>
        <taxon>Methanobacteria</taxon>
        <taxon>Methanobacteriales</taxon>
        <taxon>Methanobacteriaceae</taxon>
        <taxon>Methanothermobacter</taxon>
    </lineage>
</organism>
<dbReference type="InterPro" id="IPR036615">
    <property type="entry name" value="Mur_ligase_C_dom_sf"/>
</dbReference>
<evidence type="ECO:0000313" key="7">
    <source>
        <dbReference type="Proteomes" id="UP000249782"/>
    </source>
</evidence>
<dbReference type="InterPro" id="IPR018109">
    <property type="entry name" value="Folylpolyglutamate_synth_CS"/>
</dbReference>
<evidence type="ECO:0000256" key="3">
    <source>
        <dbReference type="ARBA" id="ARBA00022840"/>
    </source>
</evidence>
<feature type="domain" description="Mur ligase C-terminal" evidence="4">
    <location>
        <begin position="324"/>
        <end position="455"/>
    </location>
</feature>
<dbReference type="GO" id="GO:0004326">
    <property type="term" value="F:tetrahydrofolylpolyglutamate synthase activity"/>
    <property type="evidence" value="ECO:0007669"/>
    <property type="project" value="InterPro"/>
</dbReference>
<dbReference type="AlphaFoldDB" id="A0A328PCQ4"/>
<accession>A0A328PCQ4</accession>
<sequence>MVLSLSLIADKIQGELKGPDRRFDGIFTTLGNASEGDIVIRHWIDDNGVRMGLEKGIAAIITTDPRGGALEAAKDSGIPIILVDRIEFANAFALRWTIKKFAPETKRIVVTGTNGKSTTTHMIYHILKSSGREAYTNTDSKSEFNTLIDPVVPAQIAEEAKGKELEYLVIEVSEVQGWLGRVMEDHAYLMTRAIDPEVVVITNVALDHIGLVNSIEEAYWEVSGAVRAMNRGVAVLNYEDERVRSMADLNEKIESFFYGNRSSVSYRDDGIYIDDELLLLKDYMPFKSRHFIQNTLAAIAACISLKLPLEDIKAGVSSYKPLDRRFSIIHEDPLIIDDFAHNPDGIKATIESAAAMDGRLWIVCAIRGSRGKEINIANARALAKTIKDIDYKLIVTDSCDVVDDLNIVKDHERRAFLRVLKEHGIKYTHHRKLEDALTEALNKASKDDIILLIGAQGMDPATTLLEKILKKGVRVMEQC</sequence>
<protein>
    <submittedName>
        <fullName evidence="6">Mur ligase family protein</fullName>
    </submittedName>
</protein>
<dbReference type="PANTHER" id="PTHR23135:SF4">
    <property type="entry name" value="UDP-N-ACETYLMURAMOYL-L-ALANYL-D-GLUTAMATE--2,6-DIAMINOPIMELATE LIGASE MURE HOMOLOG, CHLOROPLASTIC"/>
    <property type="match status" value="1"/>
</dbReference>
<keyword evidence="2" id="KW-0547">Nucleotide-binding</keyword>
<evidence type="ECO:0000259" key="5">
    <source>
        <dbReference type="Pfam" id="PF08245"/>
    </source>
</evidence>
<dbReference type="Pfam" id="PF02875">
    <property type="entry name" value="Mur_ligase_C"/>
    <property type="match status" value="1"/>
</dbReference>
<dbReference type="InterPro" id="IPR013221">
    <property type="entry name" value="Mur_ligase_cen"/>
</dbReference>
<dbReference type="SUPFAM" id="SSF53244">
    <property type="entry name" value="MurD-like peptide ligases, peptide-binding domain"/>
    <property type="match status" value="1"/>
</dbReference>
<dbReference type="GO" id="GO:0005524">
    <property type="term" value="F:ATP binding"/>
    <property type="evidence" value="ECO:0007669"/>
    <property type="project" value="UniProtKB-KW"/>
</dbReference>
<reference evidence="6 7" key="1">
    <citation type="submission" date="2018-06" db="EMBL/GenBank/DDBJ databases">
        <title>Draft genome sequence of hyperthermophilic methanogen Methanothermobacter tenebrarum sp. MCM-B 1447.</title>
        <authorList>
            <person name="Pore S.D."/>
            <person name="Dagar S."/>
            <person name="Dhakephalkar P.K."/>
        </authorList>
    </citation>
    <scope>NUCLEOTIDE SEQUENCE [LARGE SCALE GENOMIC DNA]</scope>
    <source>
        <strain evidence="6 7">MCM B 1447</strain>
    </source>
</reference>
<dbReference type="Gene3D" id="3.40.1190.10">
    <property type="entry name" value="Mur-like, catalytic domain"/>
    <property type="match status" value="1"/>
</dbReference>
<dbReference type="EMBL" id="QLOE01000005">
    <property type="protein sequence ID" value="RAO78981.1"/>
    <property type="molecule type" value="Genomic_DNA"/>
</dbReference>
<keyword evidence="1 6" id="KW-0436">Ligase</keyword>
<dbReference type="Gene3D" id="3.90.190.20">
    <property type="entry name" value="Mur ligase, C-terminal domain"/>
    <property type="match status" value="1"/>
</dbReference>
<dbReference type="InterPro" id="IPR004101">
    <property type="entry name" value="Mur_ligase_C"/>
</dbReference>
<dbReference type="PROSITE" id="PS01011">
    <property type="entry name" value="FOLYLPOLYGLU_SYNT_1"/>
    <property type="match status" value="1"/>
</dbReference>
<dbReference type="SUPFAM" id="SSF53623">
    <property type="entry name" value="MurD-like peptide ligases, catalytic domain"/>
    <property type="match status" value="1"/>
</dbReference>
<keyword evidence="3" id="KW-0067">ATP-binding</keyword>
<dbReference type="InterPro" id="IPR036565">
    <property type="entry name" value="Mur-like_cat_sf"/>
</dbReference>
<dbReference type="Proteomes" id="UP000249782">
    <property type="component" value="Unassembled WGS sequence"/>
</dbReference>
<dbReference type="PANTHER" id="PTHR23135">
    <property type="entry name" value="MUR LIGASE FAMILY MEMBER"/>
    <property type="match status" value="1"/>
</dbReference>
<feature type="domain" description="Mur ligase central" evidence="5">
    <location>
        <begin position="110"/>
        <end position="302"/>
    </location>
</feature>
<gene>
    <name evidence="6" type="ORF">DPC56_04905</name>
</gene>
<proteinExistence type="predicted"/>
<comment type="caution">
    <text evidence="6">The sequence shown here is derived from an EMBL/GenBank/DDBJ whole genome shotgun (WGS) entry which is preliminary data.</text>
</comment>
<keyword evidence="7" id="KW-1185">Reference proteome</keyword>